<evidence type="ECO:0000256" key="7">
    <source>
        <dbReference type="ARBA" id="ARBA00023136"/>
    </source>
</evidence>
<reference evidence="11 12" key="1">
    <citation type="submission" date="2020-08" db="EMBL/GenBank/DDBJ databases">
        <title>Genomic Encyclopedia of Type Strains, Phase III (KMG-III): the genomes of soil and plant-associated and newly described type strains.</title>
        <authorList>
            <person name="Whitman W."/>
        </authorList>
    </citation>
    <scope>NUCLEOTIDE SEQUENCE [LARGE SCALE GENOMIC DNA]</scope>
    <source>
        <strain evidence="11 12">CECT 8572</strain>
    </source>
</reference>
<feature type="transmembrane region" description="Helical" evidence="9">
    <location>
        <begin position="86"/>
        <end position="108"/>
    </location>
</feature>
<evidence type="ECO:0000256" key="9">
    <source>
        <dbReference type="RuleBase" id="RU369079"/>
    </source>
</evidence>
<accession>A0ABR6HSM6</accession>
<comment type="caution">
    <text evidence="11">The sequence shown here is derived from an EMBL/GenBank/DDBJ whole genome shotgun (WGS) entry which is preliminary data.</text>
</comment>
<comment type="function">
    <text evidence="9">Part of the tripartite ATP-independent periplasmic (TRAP) transport system.</text>
</comment>
<proteinExistence type="inferred from homology"/>
<evidence type="ECO:0000313" key="12">
    <source>
        <dbReference type="Proteomes" id="UP000576152"/>
    </source>
</evidence>
<dbReference type="Proteomes" id="UP000576152">
    <property type="component" value="Unassembled WGS sequence"/>
</dbReference>
<evidence type="ECO:0000313" key="11">
    <source>
        <dbReference type="EMBL" id="MBB3713556.1"/>
    </source>
</evidence>
<dbReference type="PANTHER" id="PTHR35011">
    <property type="entry name" value="2,3-DIKETO-L-GULONATE TRAP TRANSPORTER SMALL PERMEASE PROTEIN YIAM"/>
    <property type="match status" value="1"/>
</dbReference>
<dbReference type="InterPro" id="IPR055348">
    <property type="entry name" value="DctQ"/>
</dbReference>
<dbReference type="RefSeq" id="WP_183475035.1">
    <property type="nucleotide sequence ID" value="NZ_JACIBX010000016.1"/>
</dbReference>
<keyword evidence="4 9" id="KW-0997">Cell inner membrane</keyword>
<gene>
    <name evidence="11" type="ORF">FHS00_003160</name>
</gene>
<comment type="subcellular location">
    <subcellularLocation>
        <location evidence="1 9">Cell inner membrane</location>
        <topology evidence="1 9">Multi-pass membrane protein</topology>
    </subcellularLocation>
</comment>
<keyword evidence="5 9" id="KW-0812">Transmembrane</keyword>
<evidence type="ECO:0000256" key="6">
    <source>
        <dbReference type="ARBA" id="ARBA00022989"/>
    </source>
</evidence>
<keyword evidence="7 9" id="KW-0472">Membrane</keyword>
<dbReference type="PANTHER" id="PTHR35011:SF2">
    <property type="entry name" value="2,3-DIKETO-L-GULONATE TRAP TRANSPORTER SMALL PERMEASE PROTEIN YIAM"/>
    <property type="match status" value="1"/>
</dbReference>
<feature type="transmembrane region" description="Helical" evidence="9">
    <location>
        <begin position="47"/>
        <end position="65"/>
    </location>
</feature>
<comment type="subunit">
    <text evidence="9">The complex comprises the extracytoplasmic solute receptor protein and the two transmembrane proteins.</text>
</comment>
<sequence>MRALRRALDIGVGAVCCGLLAAMIAVLAWQVFSRYALNAPSTFSEEALRFGVIWVSLLGAAYSTGRGTHMAVDLLREMTRGGVRRALEFLVPLAFLIFSLAVLVRGGLHGVEIAARQTSPVLQIPMGYIYASLPVSGALMALYSVLNLVDLVRDRRRLPDDLERMIIAGD</sequence>
<keyword evidence="12" id="KW-1185">Reference proteome</keyword>
<keyword evidence="2 9" id="KW-0813">Transport</keyword>
<evidence type="ECO:0000256" key="8">
    <source>
        <dbReference type="ARBA" id="ARBA00038436"/>
    </source>
</evidence>
<organism evidence="11 12">
    <name type="scientific">Limimaricola variabilis</name>
    <dbReference type="NCBI Taxonomy" id="1492771"/>
    <lineage>
        <taxon>Bacteria</taxon>
        <taxon>Pseudomonadati</taxon>
        <taxon>Pseudomonadota</taxon>
        <taxon>Alphaproteobacteria</taxon>
        <taxon>Rhodobacterales</taxon>
        <taxon>Paracoccaceae</taxon>
        <taxon>Limimaricola</taxon>
    </lineage>
</organism>
<dbReference type="EMBL" id="JACIBX010000016">
    <property type="protein sequence ID" value="MBB3713556.1"/>
    <property type="molecule type" value="Genomic_DNA"/>
</dbReference>
<evidence type="ECO:0000256" key="4">
    <source>
        <dbReference type="ARBA" id="ARBA00022519"/>
    </source>
</evidence>
<dbReference type="Pfam" id="PF04290">
    <property type="entry name" value="DctQ"/>
    <property type="match status" value="1"/>
</dbReference>
<feature type="domain" description="Tripartite ATP-independent periplasmic transporters DctQ component" evidence="10">
    <location>
        <begin position="23"/>
        <end position="153"/>
    </location>
</feature>
<protein>
    <recommendedName>
        <fullName evidence="9">TRAP transporter small permease protein</fullName>
    </recommendedName>
</protein>
<evidence type="ECO:0000259" key="10">
    <source>
        <dbReference type="Pfam" id="PF04290"/>
    </source>
</evidence>
<feature type="transmembrane region" description="Helical" evidence="9">
    <location>
        <begin position="128"/>
        <end position="149"/>
    </location>
</feature>
<evidence type="ECO:0000256" key="3">
    <source>
        <dbReference type="ARBA" id="ARBA00022475"/>
    </source>
</evidence>
<dbReference type="InterPro" id="IPR007387">
    <property type="entry name" value="TRAP_DctQ"/>
</dbReference>
<evidence type="ECO:0000256" key="1">
    <source>
        <dbReference type="ARBA" id="ARBA00004429"/>
    </source>
</evidence>
<evidence type="ECO:0000256" key="2">
    <source>
        <dbReference type="ARBA" id="ARBA00022448"/>
    </source>
</evidence>
<evidence type="ECO:0000256" key="5">
    <source>
        <dbReference type="ARBA" id="ARBA00022692"/>
    </source>
</evidence>
<name>A0ABR6HSM6_9RHOB</name>
<keyword evidence="3" id="KW-1003">Cell membrane</keyword>
<feature type="transmembrane region" description="Helical" evidence="9">
    <location>
        <begin position="12"/>
        <end position="32"/>
    </location>
</feature>
<comment type="similarity">
    <text evidence="8 9">Belongs to the TRAP transporter small permease family.</text>
</comment>
<keyword evidence="6 9" id="KW-1133">Transmembrane helix</keyword>